<protein>
    <recommendedName>
        <fullName evidence="4">SAM domain-containing protein</fullName>
    </recommendedName>
</protein>
<evidence type="ECO:0000259" key="4">
    <source>
        <dbReference type="PROSITE" id="PS50105"/>
    </source>
</evidence>
<keyword evidence="1" id="KW-0677">Repeat</keyword>
<dbReference type="InterPro" id="IPR002110">
    <property type="entry name" value="Ankyrin_rpt"/>
</dbReference>
<dbReference type="PANTHER" id="PTHR24123:SF33">
    <property type="entry name" value="PROTEIN HOS4"/>
    <property type="match status" value="1"/>
</dbReference>
<feature type="domain" description="SAM" evidence="4">
    <location>
        <begin position="293"/>
        <end position="338"/>
    </location>
</feature>
<dbReference type="Proteomes" id="UP001372834">
    <property type="component" value="Unassembled WGS sequence"/>
</dbReference>
<dbReference type="AlphaFoldDB" id="A0AAN8P3E5"/>
<evidence type="ECO:0000256" key="3">
    <source>
        <dbReference type="PROSITE-ProRule" id="PRU00023"/>
    </source>
</evidence>
<dbReference type="Pfam" id="PF00023">
    <property type="entry name" value="Ank"/>
    <property type="match status" value="1"/>
</dbReference>
<gene>
    <name evidence="5" type="ORF">RUM43_009891</name>
</gene>
<dbReference type="InterPro" id="IPR051165">
    <property type="entry name" value="Multifunctional_ANK_Repeat"/>
</dbReference>
<dbReference type="Gene3D" id="1.10.150.50">
    <property type="entry name" value="Transcription Factor, Ets-1"/>
    <property type="match status" value="1"/>
</dbReference>
<sequence length="338" mass="38103">MSGETSKSRNFYESISSFWPLDIQTAASLGDVSYFAKYDCGKLKSQLSQTNSSGWTPLMHACSRGHSLLVNFLLSSGAPRGCKTNSGVTSLMLAVSSGDFSTVESVFDVANMEEKDYKKWTALFYAIYFTRDTCFNFLLKKGANVNVVDFQNETPLMMAIKLGRKTMVELILQSATNLDVVSFKQESAFMLANELGCPKIEAMINERYKYLKNGEQENNISSVTKLGTSRHKNVPTIQQYFQTPLKQRKCPIKVGKSFSYSPGKAAISGSPNILTTPQWKLSLQRKCWSPQQKPGNSVEEFLKNLSLEKYWPMFRDEEVDYETLMTLNEENLRELGIV</sequence>
<evidence type="ECO:0000256" key="2">
    <source>
        <dbReference type="ARBA" id="ARBA00023043"/>
    </source>
</evidence>
<dbReference type="Pfam" id="PF12796">
    <property type="entry name" value="Ank_2"/>
    <property type="match status" value="1"/>
</dbReference>
<feature type="repeat" description="ANK" evidence="3">
    <location>
        <begin position="53"/>
        <end position="85"/>
    </location>
</feature>
<organism evidence="5 6">
    <name type="scientific">Polyplax serrata</name>
    <name type="common">Common mouse louse</name>
    <dbReference type="NCBI Taxonomy" id="468196"/>
    <lineage>
        <taxon>Eukaryota</taxon>
        <taxon>Metazoa</taxon>
        <taxon>Ecdysozoa</taxon>
        <taxon>Arthropoda</taxon>
        <taxon>Hexapoda</taxon>
        <taxon>Insecta</taxon>
        <taxon>Pterygota</taxon>
        <taxon>Neoptera</taxon>
        <taxon>Paraneoptera</taxon>
        <taxon>Psocodea</taxon>
        <taxon>Troctomorpha</taxon>
        <taxon>Phthiraptera</taxon>
        <taxon>Anoplura</taxon>
        <taxon>Polyplacidae</taxon>
        <taxon>Polyplax</taxon>
    </lineage>
</organism>
<reference evidence="5 6" key="1">
    <citation type="submission" date="2023-10" db="EMBL/GenBank/DDBJ databases">
        <title>Genomes of two closely related lineages of the louse Polyplax serrata with different host specificities.</title>
        <authorList>
            <person name="Martinu J."/>
            <person name="Tarabai H."/>
            <person name="Stefka J."/>
            <person name="Hypsa V."/>
        </authorList>
    </citation>
    <scope>NUCLEOTIDE SEQUENCE [LARGE SCALE GENOMIC DNA]</scope>
    <source>
        <strain evidence="5">HR10_N</strain>
    </source>
</reference>
<dbReference type="SUPFAM" id="SSF48403">
    <property type="entry name" value="Ankyrin repeat"/>
    <property type="match status" value="1"/>
</dbReference>
<proteinExistence type="predicted"/>
<evidence type="ECO:0000313" key="5">
    <source>
        <dbReference type="EMBL" id="KAK6636233.1"/>
    </source>
</evidence>
<name>A0AAN8P3E5_POLSC</name>
<dbReference type="InterPro" id="IPR001660">
    <property type="entry name" value="SAM"/>
</dbReference>
<dbReference type="SMART" id="SM00248">
    <property type="entry name" value="ANK"/>
    <property type="match status" value="4"/>
</dbReference>
<dbReference type="InterPro" id="IPR036770">
    <property type="entry name" value="Ankyrin_rpt-contain_sf"/>
</dbReference>
<feature type="repeat" description="ANK" evidence="3">
    <location>
        <begin position="151"/>
        <end position="183"/>
    </location>
</feature>
<dbReference type="Pfam" id="PF00536">
    <property type="entry name" value="SAM_1"/>
    <property type="match status" value="1"/>
</dbReference>
<dbReference type="PROSITE" id="PS50297">
    <property type="entry name" value="ANK_REP_REGION"/>
    <property type="match status" value="1"/>
</dbReference>
<dbReference type="PROSITE" id="PS50105">
    <property type="entry name" value="SAM_DOMAIN"/>
    <property type="match status" value="1"/>
</dbReference>
<evidence type="ECO:0000313" key="6">
    <source>
        <dbReference type="Proteomes" id="UP001372834"/>
    </source>
</evidence>
<dbReference type="InterPro" id="IPR013761">
    <property type="entry name" value="SAM/pointed_sf"/>
</dbReference>
<dbReference type="EMBL" id="JAWJWE010000004">
    <property type="protein sequence ID" value="KAK6636233.1"/>
    <property type="molecule type" value="Genomic_DNA"/>
</dbReference>
<keyword evidence="2 3" id="KW-0040">ANK repeat</keyword>
<evidence type="ECO:0000256" key="1">
    <source>
        <dbReference type="ARBA" id="ARBA00022737"/>
    </source>
</evidence>
<accession>A0AAN8P3E5</accession>
<dbReference type="PANTHER" id="PTHR24123">
    <property type="entry name" value="ANKYRIN REPEAT-CONTAINING"/>
    <property type="match status" value="1"/>
</dbReference>
<dbReference type="Gene3D" id="1.25.40.20">
    <property type="entry name" value="Ankyrin repeat-containing domain"/>
    <property type="match status" value="1"/>
</dbReference>
<dbReference type="PROSITE" id="PS50088">
    <property type="entry name" value="ANK_REPEAT"/>
    <property type="match status" value="2"/>
</dbReference>
<dbReference type="SUPFAM" id="SSF47769">
    <property type="entry name" value="SAM/Pointed domain"/>
    <property type="match status" value="1"/>
</dbReference>
<comment type="caution">
    <text evidence="5">The sequence shown here is derived from an EMBL/GenBank/DDBJ whole genome shotgun (WGS) entry which is preliminary data.</text>
</comment>